<proteinExistence type="predicted"/>
<evidence type="ECO:0000313" key="1">
    <source>
        <dbReference type="EMBL" id="ORD95280.1"/>
    </source>
</evidence>
<reference evidence="1 2" key="1">
    <citation type="journal article" date="2017" name="Environ. Microbiol.">
        <title>Decay of the glycolytic pathway and adaptation to intranuclear parasitism within Enterocytozoonidae microsporidia.</title>
        <authorList>
            <person name="Wiredu Boakye D."/>
            <person name="Jaroenlak P."/>
            <person name="Prachumwat A."/>
            <person name="Williams T.A."/>
            <person name="Bateman K.S."/>
            <person name="Itsathitphaisarn O."/>
            <person name="Sritunyalucksana K."/>
            <person name="Paszkiewicz K.H."/>
            <person name="Moore K.A."/>
            <person name="Stentiford G.D."/>
            <person name="Williams B.A."/>
        </authorList>
    </citation>
    <scope>NUCLEOTIDE SEQUENCE [LARGE SCALE GENOMIC DNA]</scope>
    <source>
        <strain evidence="2">canceri</strain>
    </source>
</reference>
<name>A0A1X0Q6B9_9MICR</name>
<evidence type="ECO:0000313" key="2">
    <source>
        <dbReference type="Proteomes" id="UP000192501"/>
    </source>
</evidence>
<comment type="caution">
    <text evidence="1">The sequence shown here is derived from an EMBL/GenBank/DDBJ whole genome shotgun (WGS) entry which is preliminary data.</text>
</comment>
<gene>
    <name evidence="1" type="ORF">A0H76_1015</name>
</gene>
<dbReference type="Proteomes" id="UP000192501">
    <property type="component" value="Unassembled WGS sequence"/>
</dbReference>
<protein>
    <submittedName>
        <fullName evidence="1">Uncharacterized protein</fullName>
    </submittedName>
</protein>
<sequence>MLICVVNFILFTTLLILLWYRRNRIIFINSSSNRLTEDQKNNILSYFDYYSVVILVPKSLDENTINTIAAKEENFLNDNHSINQTKKFEKKLKTELFTPDDREDTKVRLSGIVWRSLYKIDIIPEASYFRNVVDI</sequence>
<dbReference type="VEuPathDB" id="MicrosporidiaDB:HERIO_690"/>
<dbReference type="VEuPathDB" id="MicrosporidiaDB:A0H76_1015"/>
<accession>A0A1X0Q6B9</accession>
<dbReference type="EMBL" id="LTAI01001548">
    <property type="protein sequence ID" value="ORD95280.1"/>
    <property type="molecule type" value="Genomic_DNA"/>
</dbReference>
<dbReference type="AlphaFoldDB" id="A0A1X0Q6B9"/>
<organism evidence="1 2">
    <name type="scientific">Hepatospora eriocheir</name>
    <dbReference type="NCBI Taxonomy" id="1081669"/>
    <lineage>
        <taxon>Eukaryota</taxon>
        <taxon>Fungi</taxon>
        <taxon>Fungi incertae sedis</taxon>
        <taxon>Microsporidia</taxon>
        <taxon>Hepatosporidae</taxon>
        <taxon>Hepatospora</taxon>
    </lineage>
</organism>